<evidence type="ECO:0000256" key="1">
    <source>
        <dbReference type="SAM" id="MobiDB-lite"/>
    </source>
</evidence>
<feature type="chain" id="PRO_5044845641" evidence="2">
    <location>
        <begin position="19"/>
        <end position="390"/>
    </location>
</feature>
<organism evidence="3 4">
    <name type="scientific">Loxostege sticticalis</name>
    <name type="common">Beet webworm moth</name>
    <dbReference type="NCBI Taxonomy" id="481309"/>
    <lineage>
        <taxon>Eukaryota</taxon>
        <taxon>Metazoa</taxon>
        <taxon>Ecdysozoa</taxon>
        <taxon>Arthropoda</taxon>
        <taxon>Hexapoda</taxon>
        <taxon>Insecta</taxon>
        <taxon>Pterygota</taxon>
        <taxon>Neoptera</taxon>
        <taxon>Endopterygota</taxon>
        <taxon>Lepidoptera</taxon>
        <taxon>Glossata</taxon>
        <taxon>Ditrysia</taxon>
        <taxon>Pyraloidea</taxon>
        <taxon>Crambidae</taxon>
        <taxon>Pyraustinae</taxon>
        <taxon>Loxostege</taxon>
    </lineage>
</organism>
<proteinExistence type="predicted"/>
<dbReference type="AlphaFoldDB" id="A0ABD0SF55"/>
<comment type="caution">
    <text evidence="3">The sequence shown here is derived from an EMBL/GenBank/DDBJ whole genome shotgun (WGS) entry which is preliminary data.</text>
</comment>
<accession>A0ABD0SF55</accession>
<reference evidence="3 4" key="1">
    <citation type="submission" date="2024-06" db="EMBL/GenBank/DDBJ databases">
        <title>A chromosome-level genome assembly of beet webworm, Loxostege sticticalis.</title>
        <authorList>
            <person name="Zhang Y."/>
        </authorList>
    </citation>
    <scope>NUCLEOTIDE SEQUENCE [LARGE SCALE GENOMIC DNA]</scope>
    <source>
        <strain evidence="3">AQ028</strain>
        <tissue evidence="3">Male pupae</tissue>
    </source>
</reference>
<feature type="region of interest" description="Disordered" evidence="1">
    <location>
        <begin position="341"/>
        <end position="390"/>
    </location>
</feature>
<evidence type="ECO:0000313" key="3">
    <source>
        <dbReference type="EMBL" id="KAL0818448.1"/>
    </source>
</evidence>
<feature type="compositionally biased region" description="Acidic residues" evidence="1">
    <location>
        <begin position="217"/>
        <end position="230"/>
    </location>
</feature>
<feature type="compositionally biased region" description="Basic and acidic residues" evidence="1">
    <location>
        <begin position="231"/>
        <end position="257"/>
    </location>
</feature>
<name>A0ABD0SF55_LOXSC</name>
<feature type="compositionally biased region" description="Polar residues" evidence="1">
    <location>
        <begin position="362"/>
        <end position="390"/>
    </location>
</feature>
<evidence type="ECO:0000256" key="2">
    <source>
        <dbReference type="SAM" id="SignalP"/>
    </source>
</evidence>
<gene>
    <name evidence="3" type="ORF">ABMA28_008909</name>
</gene>
<protein>
    <submittedName>
        <fullName evidence="3">Uncharacterized protein</fullName>
    </submittedName>
</protein>
<feature type="region of interest" description="Disordered" evidence="1">
    <location>
        <begin position="207"/>
        <end position="302"/>
    </location>
</feature>
<evidence type="ECO:0000313" key="4">
    <source>
        <dbReference type="Proteomes" id="UP001549921"/>
    </source>
</evidence>
<keyword evidence="2" id="KW-0732">Signal</keyword>
<feature type="compositionally biased region" description="Basic and acidic residues" evidence="1">
    <location>
        <begin position="273"/>
        <end position="288"/>
    </location>
</feature>
<feature type="compositionally biased region" description="Acidic residues" evidence="1">
    <location>
        <begin position="136"/>
        <end position="148"/>
    </location>
</feature>
<dbReference type="Proteomes" id="UP001549921">
    <property type="component" value="Unassembled WGS sequence"/>
</dbReference>
<sequence>MYLILIACQAFLVTVISANPFHKYPYVFLLDIGNEELTKTNTEQIRVSVPGGSLALRYPAIGDGDTIAHVRVSGIDFGTDLKANIADGGPGSKYVVIVFAGNQGTPYDAVMTIQTVSDEDLDSNQDTADVGNNDNNVEDNNDSAEDTNDTSSDNKANSQQDVSNLDSQSAGNTNAEIRKPSYSAYGYTNSQIEDDENADEEIRQPSYNAYSYTNSDTNDDNDNTDYDDDTSNNKDIHEQYREANQETQVYDKQDRQENQYTQDNNEEDDDINDRESEPSQVEPEHSDFSDDYGNDDNAKGYNTADSIKYTKYQSLMPKLYGGVRIYPQNAVPLVAPDNYNSVYDSEDPNEVDQTFNDEELHNSNPSWQSGKNKDSNSNFYDSNDASAVES</sequence>
<feature type="region of interest" description="Disordered" evidence="1">
    <location>
        <begin position="121"/>
        <end position="184"/>
    </location>
</feature>
<feature type="compositionally biased region" description="Polar residues" evidence="1">
    <location>
        <begin position="149"/>
        <end position="175"/>
    </location>
</feature>
<feature type="signal peptide" evidence="2">
    <location>
        <begin position="1"/>
        <end position="18"/>
    </location>
</feature>
<dbReference type="EMBL" id="JBEDNZ010000022">
    <property type="protein sequence ID" value="KAL0818448.1"/>
    <property type="molecule type" value="Genomic_DNA"/>
</dbReference>